<evidence type="ECO:0000313" key="1">
    <source>
        <dbReference type="EMBL" id="SDW64083.1"/>
    </source>
</evidence>
<dbReference type="NCBIfam" id="NF041384">
    <property type="entry name" value="YHS_seleno_dom"/>
    <property type="match status" value="1"/>
</dbReference>
<proteinExistence type="predicted"/>
<accession>A0A1H2V6Z3</accession>
<dbReference type="STRING" id="985054.SAMN05444358_1011385"/>
<reference evidence="2" key="1">
    <citation type="submission" date="2016-10" db="EMBL/GenBank/DDBJ databases">
        <authorList>
            <person name="Varghese N."/>
            <person name="Submissions S."/>
        </authorList>
    </citation>
    <scope>NUCLEOTIDE SEQUENCE [LARGE SCALE GENOMIC DNA]</scope>
    <source>
        <strain evidence="2">DSM 27839</strain>
    </source>
</reference>
<gene>
    <name evidence="1" type="ORF">SAMN05444358_1011385</name>
</gene>
<name>A0A1H2V6Z3_9RHOB</name>
<evidence type="ECO:0000313" key="2">
    <source>
        <dbReference type="Proteomes" id="UP000183400"/>
    </source>
</evidence>
<evidence type="ECO:0008006" key="3">
    <source>
        <dbReference type="Google" id="ProtNLM"/>
    </source>
</evidence>
<dbReference type="AlphaFoldDB" id="A0A1H2V6Z3"/>
<dbReference type="EMBL" id="FNNP01000001">
    <property type="protein sequence ID" value="SDW64083.1"/>
    <property type="molecule type" value="Genomic_DNA"/>
</dbReference>
<keyword evidence="2" id="KW-1185">Reference proteome</keyword>
<protein>
    <recommendedName>
        <fullName evidence="3">YHS domain-containing protein</fullName>
    </recommendedName>
</protein>
<dbReference type="Proteomes" id="UP000183400">
    <property type="component" value="Unassembled WGS sequence"/>
</dbReference>
<organism evidence="1 2">
    <name type="scientific">Ruegeria halocynthiae</name>
    <dbReference type="NCBI Taxonomy" id="985054"/>
    <lineage>
        <taxon>Bacteria</taxon>
        <taxon>Pseudomonadati</taxon>
        <taxon>Pseudomonadota</taxon>
        <taxon>Alphaproteobacteria</taxon>
        <taxon>Rhodobacterales</taxon>
        <taxon>Roseobacteraceae</taxon>
        <taxon>Ruegeria</taxon>
    </lineage>
</organism>
<sequence>MHLGAFSKRINESLMLSRRSFLTSLSCIAIAPVVGAQEVKMFYADNGMAISGYDAVSYFKAGTPILGQPDIALMWKGATWRFASEENRDRFERNPRAFAPQFGGYCAYAMAKGRLSSTDPQAWQIVDGRLYLTHSEAIERIWEKNASRNIREAEEHWPDVLY</sequence>